<evidence type="ECO:0000256" key="1">
    <source>
        <dbReference type="ARBA" id="ARBA00023015"/>
    </source>
</evidence>
<keyword evidence="3" id="KW-0238">DNA-binding</keyword>
<feature type="domain" description="RNA polymerase sigma-70 region 4" evidence="7">
    <location>
        <begin position="211"/>
        <end position="260"/>
    </location>
</feature>
<evidence type="ECO:0000313" key="8">
    <source>
        <dbReference type="EMBL" id="GGO90177.1"/>
    </source>
</evidence>
<dbReference type="Pfam" id="PF04542">
    <property type="entry name" value="Sigma70_r2"/>
    <property type="match status" value="1"/>
</dbReference>
<dbReference type="GO" id="GO:0003677">
    <property type="term" value="F:DNA binding"/>
    <property type="evidence" value="ECO:0007669"/>
    <property type="project" value="UniProtKB-KW"/>
</dbReference>
<dbReference type="InterPro" id="IPR014284">
    <property type="entry name" value="RNA_pol_sigma-70_dom"/>
</dbReference>
<proteinExistence type="predicted"/>
<dbReference type="InterPro" id="IPR007624">
    <property type="entry name" value="RNA_pol_sigma70_r3"/>
</dbReference>
<evidence type="ECO:0000259" key="7">
    <source>
        <dbReference type="Pfam" id="PF04545"/>
    </source>
</evidence>
<dbReference type="Gene3D" id="1.20.120.1810">
    <property type="match status" value="1"/>
</dbReference>
<dbReference type="EMBL" id="BMMS01000014">
    <property type="protein sequence ID" value="GGO90177.1"/>
    <property type="molecule type" value="Genomic_DNA"/>
</dbReference>
<keyword evidence="2" id="KW-0731">Sigma factor</keyword>
<dbReference type="Gene3D" id="1.10.10.10">
    <property type="entry name" value="Winged helix-like DNA-binding domain superfamily/Winged helix DNA-binding domain"/>
    <property type="match status" value="2"/>
</dbReference>
<sequence>MTLTTAPDPVRSLRQHTDDLPDTDDDFALLVRLEDGPRRDRLRQQIVCAWLPVAERLARRFRDKGESFEDLTQVAALALVKAVDRFDPGLGHAFVSYAVPTITGELKRYFRDHMWTLHVPRSIQQARARALAARDALEQDGGSSPTVARIAELSGLSEEDVVLGLEAGASCEPLSLDAPSSVTVDRELAETMGEPDAGIELVVDREALKPLLAKLPERERRILYLRFFRDLTQNEIGRMVGISQMHVSRTITRTCDRLRQGMLRAA</sequence>
<evidence type="ECO:0000256" key="2">
    <source>
        <dbReference type="ARBA" id="ARBA00023082"/>
    </source>
</evidence>
<dbReference type="Proteomes" id="UP000641932">
    <property type="component" value="Unassembled WGS sequence"/>
</dbReference>
<accession>A0A918DXW4</accession>
<organism evidence="8 9">
    <name type="scientific">Wenjunlia tyrosinilytica</name>
    <dbReference type="NCBI Taxonomy" id="1544741"/>
    <lineage>
        <taxon>Bacteria</taxon>
        <taxon>Bacillati</taxon>
        <taxon>Actinomycetota</taxon>
        <taxon>Actinomycetes</taxon>
        <taxon>Kitasatosporales</taxon>
        <taxon>Streptomycetaceae</taxon>
        <taxon>Wenjunlia</taxon>
    </lineage>
</organism>
<dbReference type="CDD" id="cd06171">
    <property type="entry name" value="Sigma70_r4"/>
    <property type="match status" value="1"/>
</dbReference>
<dbReference type="InterPro" id="IPR013325">
    <property type="entry name" value="RNA_pol_sigma_r2"/>
</dbReference>
<evidence type="ECO:0000256" key="4">
    <source>
        <dbReference type="ARBA" id="ARBA00023163"/>
    </source>
</evidence>
<dbReference type="GO" id="GO:0016987">
    <property type="term" value="F:sigma factor activity"/>
    <property type="evidence" value="ECO:0007669"/>
    <property type="project" value="UniProtKB-KW"/>
</dbReference>
<dbReference type="NCBIfam" id="TIGR02980">
    <property type="entry name" value="SigBFG"/>
    <property type="match status" value="1"/>
</dbReference>
<keyword evidence="4" id="KW-0804">Transcription</keyword>
<keyword evidence="1" id="KW-0805">Transcription regulation</keyword>
<dbReference type="AlphaFoldDB" id="A0A918DXW4"/>
<evidence type="ECO:0000313" key="9">
    <source>
        <dbReference type="Proteomes" id="UP000641932"/>
    </source>
</evidence>
<protein>
    <submittedName>
        <fullName evidence="8">RNA polymerase sigma factor</fullName>
    </submittedName>
</protein>
<dbReference type="SUPFAM" id="SSF88659">
    <property type="entry name" value="Sigma3 and sigma4 domains of RNA polymerase sigma factors"/>
    <property type="match status" value="2"/>
</dbReference>
<dbReference type="RefSeq" id="WP_189132628.1">
    <property type="nucleotide sequence ID" value="NZ_BMMS01000014.1"/>
</dbReference>
<evidence type="ECO:0000259" key="5">
    <source>
        <dbReference type="Pfam" id="PF04539"/>
    </source>
</evidence>
<evidence type="ECO:0000259" key="6">
    <source>
        <dbReference type="Pfam" id="PF04542"/>
    </source>
</evidence>
<dbReference type="PANTHER" id="PTHR30385:SF4">
    <property type="entry name" value="RNA POLYMERASE SIGMA-E FACTOR"/>
    <property type="match status" value="1"/>
</dbReference>
<feature type="domain" description="RNA polymerase sigma-70 region 3" evidence="5">
    <location>
        <begin position="131"/>
        <end position="192"/>
    </location>
</feature>
<dbReference type="Pfam" id="PF04545">
    <property type="entry name" value="Sigma70_r4"/>
    <property type="match status" value="1"/>
</dbReference>
<name>A0A918DXW4_9ACTN</name>
<dbReference type="InterPro" id="IPR013324">
    <property type="entry name" value="RNA_pol_sigma_r3/r4-like"/>
</dbReference>
<dbReference type="InterPro" id="IPR007630">
    <property type="entry name" value="RNA_pol_sigma70_r4"/>
</dbReference>
<reference evidence="8" key="2">
    <citation type="submission" date="2020-09" db="EMBL/GenBank/DDBJ databases">
        <authorList>
            <person name="Sun Q."/>
            <person name="Zhou Y."/>
        </authorList>
    </citation>
    <scope>NUCLEOTIDE SEQUENCE</scope>
    <source>
        <strain evidence="8">CGMCC 4.7201</strain>
    </source>
</reference>
<dbReference type="NCBIfam" id="TIGR02937">
    <property type="entry name" value="sigma70-ECF"/>
    <property type="match status" value="1"/>
</dbReference>
<evidence type="ECO:0000256" key="3">
    <source>
        <dbReference type="ARBA" id="ARBA00023125"/>
    </source>
</evidence>
<reference evidence="8" key="1">
    <citation type="journal article" date="2014" name="Int. J. Syst. Evol. Microbiol.">
        <title>Complete genome sequence of Corynebacterium casei LMG S-19264T (=DSM 44701T), isolated from a smear-ripened cheese.</title>
        <authorList>
            <consortium name="US DOE Joint Genome Institute (JGI-PGF)"/>
            <person name="Walter F."/>
            <person name="Albersmeier A."/>
            <person name="Kalinowski J."/>
            <person name="Ruckert C."/>
        </authorList>
    </citation>
    <scope>NUCLEOTIDE SEQUENCE</scope>
    <source>
        <strain evidence="8">CGMCC 4.7201</strain>
    </source>
</reference>
<dbReference type="PRINTS" id="PR00046">
    <property type="entry name" value="SIGMA70FCT"/>
</dbReference>
<dbReference type="Pfam" id="PF04539">
    <property type="entry name" value="Sigma70_r3"/>
    <property type="match status" value="1"/>
</dbReference>
<dbReference type="PANTHER" id="PTHR30385">
    <property type="entry name" value="SIGMA FACTOR F FLAGELLAR"/>
    <property type="match status" value="1"/>
</dbReference>
<dbReference type="InterPro" id="IPR007627">
    <property type="entry name" value="RNA_pol_sigma70_r2"/>
</dbReference>
<dbReference type="InterPro" id="IPR014322">
    <property type="entry name" value="RNA_pol_sigma-B/F/G"/>
</dbReference>
<dbReference type="InterPro" id="IPR000943">
    <property type="entry name" value="RNA_pol_sigma70"/>
</dbReference>
<gene>
    <name evidence="8" type="ORF">GCM10012280_35100</name>
</gene>
<keyword evidence="9" id="KW-1185">Reference proteome</keyword>
<feature type="domain" description="RNA polymerase sigma-70 region 2" evidence="6">
    <location>
        <begin position="50"/>
        <end position="116"/>
    </location>
</feature>
<dbReference type="InterPro" id="IPR036388">
    <property type="entry name" value="WH-like_DNA-bd_sf"/>
</dbReference>
<dbReference type="SUPFAM" id="SSF88946">
    <property type="entry name" value="Sigma2 domain of RNA polymerase sigma factors"/>
    <property type="match status" value="1"/>
</dbReference>
<comment type="caution">
    <text evidence="8">The sequence shown here is derived from an EMBL/GenBank/DDBJ whole genome shotgun (WGS) entry which is preliminary data.</text>
</comment>
<dbReference type="GO" id="GO:0006352">
    <property type="term" value="P:DNA-templated transcription initiation"/>
    <property type="evidence" value="ECO:0007669"/>
    <property type="project" value="InterPro"/>
</dbReference>